<gene>
    <name evidence="3" type="ORF">KSP39_PZI020494</name>
</gene>
<proteinExistence type="predicted"/>
<feature type="transmembrane region" description="Helical" evidence="1">
    <location>
        <begin position="18"/>
        <end position="40"/>
    </location>
</feature>
<dbReference type="EMBL" id="JBBWWQ010000018">
    <property type="protein sequence ID" value="KAK8921435.1"/>
    <property type="molecule type" value="Genomic_DNA"/>
</dbReference>
<dbReference type="PROSITE" id="PS50878">
    <property type="entry name" value="RT_POL"/>
    <property type="match status" value="1"/>
</dbReference>
<evidence type="ECO:0000313" key="3">
    <source>
        <dbReference type="EMBL" id="KAK8921435.1"/>
    </source>
</evidence>
<protein>
    <recommendedName>
        <fullName evidence="2">Reverse transcriptase domain-containing protein</fullName>
    </recommendedName>
</protein>
<dbReference type="InterPro" id="IPR000477">
    <property type="entry name" value="RT_dom"/>
</dbReference>
<reference evidence="3 4" key="1">
    <citation type="journal article" date="2022" name="Nat. Plants">
        <title>Genomes of leafy and leafless Platanthera orchids illuminate the evolution of mycoheterotrophy.</title>
        <authorList>
            <person name="Li M.H."/>
            <person name="Liu K.W."/>
            <person name="Li Z."/>
            <person name="Lu H.C."/>
            <person name="Ye Q.L."/>
            <person name="Zhang D."/>
            <person name="Wang J.Y."/>
            <person name="Li Y.F."/>
            <person name="Zhong Z.M."/>
            <person name="Liu X."/>
            <person name="Yu X."/>
            <person name="Liu D.K."/>
            <person name="Tu X.D."/>
            <person name="Liu B."/>
            <person name="Hao Y."/>
            <person name="Liao X.Y."/>
            <person name="Jiang Y.T."/>
            <person name="Sun W.H."/>
            <person name="Chen J."/>
            <person name="Chen Y.Q."/>
            <person name="Ai Y."/>
            <person name="Zhai J.W."/>
            <person name="Wu S.S."/>
            <person name="Zhou Z."/>
            <person name="Hsiao Y.Y."/>
            <person name="Wu W.L."/>
            <person name="Chen Y.Y."/>
            <person name="Lin Y.F."/>
            <person name="Hsu J.L."/>
            <person name="Li C.Y."/>
            <person name="Wang Z.W."/>
            <person name="Zhao X."/>
            <person name="Zhong W.Y."/>
            <person name="Ma X.K."/>
            <person name="Ma L."/>
            <person name="Huang J."/>
            <person name="Chen G.Z."/>
            <person name="Huang M.Z."/>
            <person name="Huang L."/>
            <person name="Peng D.H."/>
            <person name="Luo Y.B."/>
            <person name="Zou S.Q."/>
            <person name="Chen S.P."/>
            <person name="Lan S."/>
            <person name="Tsai W.C."/>
            <person name="Van de Peer Y."/>
            <person name="Liu Z.J."/>
        </authorList>
    </citation>
    <scope>NUCLEOTIDE SEQUENCE [LARGE SCALE GENOMIC DNA]</scope>
    <source>
        <strain evidence="3">Lor287</strain>
    </source>
</reference>
<keyword evidence="4" id="KW-1185">Reference proteome</keyword>
<dbReference type="AlphaFoldDB" id="A0AAP0AZT3"/>
<dbReference type="Pfam" id="PF00078">
    <property type="entry name" value="RVT_1"/>
    <property type="match status" value="1"/>
</dbReference>
<accession>A0AAP0AZT3</accession>
<keyword evidence="1" id="KW-0812">Transmembrane</keyword>
<dbReference type="Proteomes" id="UP001418222">
    <property type="component" value="Unassembled WGS sequence"/>
</dbReference>
<evidence type="ECO:0000259" key="2">
    <source>
        <dbReference type="PROSITE" id="PS50878"/>
    </source>
</evidence>
<keyword evidence="1" id="KW-1133">Transmembrane helix</keyword>
<keyword evidence="1" id="KW-0472">Membrane</keyword>
<sequence>MYTNSMTRVRTSEGLTQFFFITVGLHLGSTLSPYLFTLILDELTRHIQQAIPCSLLFADDIVLVDEMREGVNAKLES</sequence>
<comment type="caution">
    <text evidence="3">The sequence shown here is derived from an EMBL/GenBank/DDBJ whole genome shotgun (WGS) entry which is preliminary data.</text>
</comment>
<organism evidence="3 4">
    <name type="scientific">Platanthera zijinensis</name>
    <dbReference type="NCBI Taxonomy" id="2320716"/>
    <lineage>
        <taxon>Eukaryota</taxon>
        <taxon>Viridiplantae</taxon>
        <taxon>Streptophyta</taxon>
        <taxon>Embryophyta</taxon>
        <taxon>Tracheophyta</taxon>
        <taxon>Spermatophyta</taxon>
        <taxon>Magnoliopsida</taxon>
        <taxon>Liliopsida</taxon>
        <taxon>Asparagales</taxon>
        <taxon>Orchidaceae</taxon>
        <taxon>Orchidoideae</taxon>
        <taxon>Orchideae</taxon>
        <taxon>Orchidinae</taxon>
        <taxon>Platanthera</taxon>
    </lineage>
</organism>
<evidence type="ECO:0000256" key="1">
    <source>
        <dbReference type="SAM" id="Phobius"/>
    </source>
</evidence>
<evidence type="ECO:0000313" key="4">
    <source>
        <dbReference type="Proteomes" id="UP001418222"/>
    </source>
</evidence>
<feature type="domain" description="Reverse transcriptase" evidence="2">
    <location>
        <begin position="1"/>
        <end position="77"/>
    </location>
</feature>
<name>A0AAP0AZT3_9ASPA</name>